<reference evidence="1 2" key="1">
    <citation type="submission" date="2020-09" db="EMBL/GenBank/DDBJ databases">
        <title>Paenibacillus sp. CAU 1523 isolated from sand of Haeundae Beach.</title>
        <authorList>
            <person name="Kim W."/>
        </authorList>
    </citation>
    <scope>NUCLEOTIDE SEQUENCE [LARGE SCALE GENOMIC DNA]</scope>
    <source>
        <strain evidence="1 2">CAU 1523</strain>
    </source>
</reference>
<sequence>MTAIKTYKIEMLLQGRLTQLPDSQKIFGALIYMYADYYSSQKAALLVSKIREEEMYVSLSNMMPLDYLPVPQSYLLDQAARLPKQNNAGDLLRAKQIYQAIKKRVYVKKEQLEDFIANPEHATNVFPYVHIRSGQQIHASIDSVRLNIPGLDPNLYSVPEVTVLVKESETGKDKHVTAFSFYLCLDDSLESAELLDALHHAHSENRRFFLGARASQGLNQYMITAIRADEWAVKDGLRTFLNMGMLLPKNINYEQSFIQLYTSERRPYEAFGKWDNNEFQREFISFIEAGSIVSVKNSWQQAGRSISSPFRDRDVVFGHACLFPLDIEGRSSLGITQNV</sequence>
<proteinExistence type="predicted"/>
<evidence type="ECO:0000313" key="2">
    <source>
        <dbReference type="Proteomes" id="UP000634529"/>
    </source>
</evidence>
<evidence type="ECO:0000313" key="1">
    <source>
        <dbReference type="EMBL" id="MBD8499549.1"/>
    </source>
</evidence>
<name>A0ABR9B0X8_9BACL</name>
<keyword evidence="2" id="KW-1185">Reference proteome</keyword>
<organism evidence="1 2">
    <name type="scientific">Paenibacillus arenosi</name>
    <dbReference type="NCBI Taxonomy" id="2774142"/>
    <lineage>
        <taxon>Bacteria</taxon>
        <taxon>Bacillati</taxon>
        <taxon>Bacillota</taxon>
        <taxon>Bacilli</taxon>
        <taxon>Bacillales</taxon>
        <taxon>Paenibacillaceae</taxon>
        <taxon>Paenibacillus</taxon>
    </lineage>
</organism>
<dbReference type="RefSeq" id="WP_192025881.1">
    <property type="nucleotide sequence ID" value="NZ_JACYTN010000012.1"/>
</dbReference>
<dbReference type="EMBL" id="JACYTN010000012">
    <property type="protein sequence ID" value="MBD8499549.1"/>
    <property type="molecule type" value="Genomic_DNA"/>
</dbReference>
<dbReference type="Proteomes" id="UP000634529">
    <property type="component" value="Unassembled WGS sequence"/>
</dbReference>
<protein>
    <submittedName>
        <fullName evidence="1">Uncharacterized protein</fullName>
    </submittedName>
</protein>
<gene>
    <name evidence="1" type="ORF">IFO66_14730</name>
</gene>
<accession>A0ABR9B0X8</accession>
<comment type="caution">
    <text evidence="1">The sequence shown here is derived from an EMBL/GenBank/DDBJ whole genome shotgun (WGS) entry which is preliminary data.</text>
</comment>